<protein>
    <recommendedName>
        <fullName evidence="3">Helix-turn-helix domain-containing protein</fullName>
    </recommendedName>
</protein>
<organism evidence="1 2">
    <name type="scientific">Cytobacillus eiseniae</name>
    <dbReference type="NCBI Taxonomy" id="762947"/>
    <lineage>
        <taxon>Bacteria</taxon>
        <taxon>Bacillati</taxon>
        <taxon>Bacillota</taxon>
        <taxon>Bacilli</taxon>
        <taxon>Bacillales</taxon>
        <taxon>Bacillaceae</taxon>
        <taxon>Cytobacillus</taxon>
    </lineage>
</organism>
<reference evidence="1 2" key="1">
    <citation type="submission" date="2021-03" db="EMBL/GenBank/DDBJ databases">
        <title>Genomic Encyclopedia of Type Strains, Phase IV (KMG-IV): sequencing the most valuable type-strain genomes for metagenomic binning, comparative biology and taxonomic classification.</title>
        <authorList>
            <person name="Goeker M."/>
        </authorList>
    </citation>
    <scope>NUCLEOTIDE SEQUENCE [LARGE SCALE GENOMIC DNA]</scope>
    <source>
        <strain evidence="1 2">DSM 26675</strain>
    </source>
</reference>
<gene>
    <name evidence="1" type="ORF">J2Z40_002296</name>
</gene>
<evidence type="ECO:0000313" key="1">
    <source>
        <dbReference type="EMBL" id="MBP2241724.1"/>
    </source>
</evidence>
<dbReference type="EMBL" id="JAGIKZ010000011">
    <property type="protein sequence ID" value="MBP2241724.1"/>
    <property type="molecule type" value="Genomic_DNA"/>
</dbReference>
<accession>A0ABS4RHC8</accession>
<proteinExistence type="predicted"/>
<dbReference type="RefSeq" id="WP_066396164.1">
    <property type="nucleotide sequence ID" value="NZ_JAGIKZ010000011.1"/>
</dbReference>
<name>A0ABS4RHC8_9BACI</name>
<comment type="caution">
    <text evidence="1">The sequence shown here is derived from an EMBL/GenBank/DDBJ whole genome shotgun (WGS) entry which is preliminary data.</text>
</comment>
<dbReference type="Proteomes" id="UP001519293">
    <property type="component" value="Unassembled WGS sequence"/>
</dbReference>
<sequence length="97" mass="11610">MMSYTDFMDYCQRMGLDPFSYLMPTNVFKKVDDNAQYETSDIAEYMELSDRQVRRILLKGKAKLIRMKPFTCTGLEVKQAVFQNYYKYIMNNFPLKK</sequence>
<evidence type="ECO:0000313" key="2">
    <source>
        <dbReference type="Proteomes" id="UP001519293"/>
    </source>
</evidence>
<keyword evidence="2" id="KW-1185">Reference proteome</keyword>
<evidence type="ECO:0008006" key="3">
    <source>
        <dbReference type="Google" id="ProtNLM"/>
    </source>
</evidence>